<reference evidence="1 2" key="1">
    <citation type="submission" date="2021-06" db="EMBL/GenBank/DDBJ databases">
        <authorList>
            <person name="Palmer J.M."/>
        </authorList>
    </citation>
    <scope>NUCLEOTIDE SEQUENCE [LARGE SCALE GENOMIC DNA]</scope>
    <source>
        <strain evidence="2">if_2019</strain>
        <tissue evidence="1">Muscle</tissue>
    </source>
</reference>
<dbReference type="Proteomes" id="UP001482620">
    <property type="component" value="Unassembled WGS sequence"/>
</dbReference>
<evidence type="ECO:0000313" key="2">
    <source>
        <dbReference type="Proteomes" id="UP001482620"/>
    </source>
</evidence>
<comment type="caution">
    <text evidence="1">The sequence shown here is derived from an EMBL/GenBank/DDBJ whole genome shotgun (WGS) entry which is preliminary data.</text>
</comment>
<dbReference type="EMBL" id="JAHRIQ010111289">
    <property type="protein sequence ID" value="MEQ2257551.1"/>
    <property type="molecule type" value="Genomic_DNA"/>
</dbReference>
<sequence>MRSTELFPHNGAEAIPQSSFSLLKPSLHCACHNWFSGVYIQTGDEPGFDLSAPKAERGDEPPLVLAYSKSSVVSTGERGGQGDVTKISGYREQIRGMLCLQAAGNSVDDVTVVAITQVNMFWQNACAVNKKIYIYFKWIICEVELPGFLACHILQLRGCKKLMVLYVVYSCLHTRLVQETWFHWGGTPKNFHTFIWFSSLSCRYSICPVLAVGKTVSFPACCSAHMSSTDPDIKVEDATNAQRRIARIRTFVG</sequence>
<evidence type="ECO:0000313" key="1">
    <source>
        <dbReference type="EMBL" id="MEQ2257551.1"/>
    </source>
</evidence>
<proteinExistence type="predicted"/>
<gene>
    <name evidence="1" type="ORF">ILYODFUR_035850</name>
</gene>
<protein>
    <submittedName>
        <fullName evidence="1">Uncharacterized protein</fullName>
    </submittedName>
</protein>
<accession>A0ABV0VJW4</accession>
<organism evidence="1 2">
    <name type="scientific">Ilyodon furcidens</name>
    <name type="common">goldbreast splitfin</name>
    <dbReference type="NCBI Taxonomy" id="33524"/>
    <lineage>
        <taxon>Eukaryota</taxon>
        <taxon>Metazoa</taxon>
        <taxon>Chordata</taxon>
        <taxon>Craniata</taxon>
        <taxon>Vertebrata</taxon>
        <taxon>Euteleostomi</taxon>
        <taxon>Actinopterygii</taxon>
        <taxon>Neopterygii</taxon>
        <taxon>Teleostei</taxon>
        <taxon>Neoteleostei</taxon>
        <taxon>Acanthomorphata</taxon>
        <taxon>Ovalentaria</taxon>
        <taxon>Atherinomorphae</taxon>
        <taxon>Cyprinodontiformes</taxon>
        <taxon>Goodeidae</taxon>
        <taxon>Ilyodon</taxon>
    </lineage>
</organism>
<name>A0ABV0VJW4_9TELE</name>
<keyword evidence="2" id="KW-1185">Reference proteome</keyword>